<proteinExistence type="predicted"/>
<organism evidence="2 3">
    <name type="scientific">Glaciihabitans tibetensis</name>
    <dbReference type="NCBI Taxonomy" id="1266600"/>
    <lineage>
        <taxon>Bacteria</taxon>
        <taxon>Bacillati</taxon>
        <taxon>Actinomycetota</taxon>
        <taxon>Actinomycetes</taxon>
        <taxon>Micrococcales</taxon>
        <taxon>Microbacteriaceae</taxon>
        <taxon>Glaciihabitans</taxon>
    </lineage>
</organism>
<evidence type="ECO:0000313" key="3">
    <source>
        <dbReference type="Proteomes" id="UP000237983"/>
    </source>
</evidence>
<keyword evidence="3" id="KW-1185">Reference proteome</keyword>
<gene>
    <name evidence="2" type="ORF">B0I08_10586</name>
</gene>
<reference evidence="2 3" key="1">
    <citation type="submission" date="2018-03" db="EMBL/GenBank/DDBJ databases">
        <title>Genomic Encyclopedia of Type Strains, Phase III (KMG-III): the genomes of soil and plant-associated and newly described type strains.</title>
        <authorList>
            <person name="Whitman W."/>
        </authorList>
    </citation>
    <scope>NUCLEOTIDE SEQUENCE [LARGE SCALE GENOMIC DNA]</scope>
    <source>
        <strain evidence="2 3">CGMCC 1.12484</strain>
    </source>
</reference>
<comment type="caution">
    <text evidence="2">The sequence shown here is derived from an EMBL/GenBank/DDBJ whole genome shotgun (WGS) entry which is preliminary data.</text>
</comment>
<accession>A0A2T0VCV3</accession>
<name>A0A2T0VCV3_9MICO</name>
<feature type="compositionally biased region" description="Basic residues" evidence="1">
    <location>
        <begin position="205"/>
        <end position="216"/>
    </location>
</feature>
<dbReference type="AlphaFoldDB" id="A0A2T0VCV3"/>
<sequence length="225" mass="24148">MANRATISLQTFDDVASESFQDWLAARRRVLSKVSVSRSALASLKTTLDFGESLSAWIVVAANGRSVASSAALYPDPEAARQSARDALARVTDLELLHVQAATPPAYAWLLQLDGIPLVMPLRHYPTARLRNASAATVIDKLGSAKVDSPAPQVEAEVAPARLAENVASAGKKIDAGPLLASPLILGGPLRPIKTRGAQRPIRPISRRQEHHHVRSRQAPPDTRV</sequence>
<evidence type="ECO:0000256" key="1">
    <source>
        <dbReference type="SAM" id="MobiDB-lite"/>
    </source>
</evidence>
<evidence type="ECO:0000313" key="2">
    <source>
        <dbReference type="EMBL" id="PRY67925.1"/>
    </source>
</evidence>
<dbReference type="OrthoDB" id="10014250at2"/>
<feature type="region of interest" description="Disordered" evidence="1">
    <location>
        <begin position="191"/>
        <end position="225"/>
    </location>
</feature>
<dbReference type="Proteomes" id="UP000237983">
    <property type="component" value="Unassembled WGS sequence"/>
</dbReference>
<dbReference type="EMBL" id="PVTL01000005">
    <property type="protein sequence ID" value="PRY67925.1"/>
    <property type="molecule type" value="Genomic_DNA"/>
</dbReference>
<dbReference type="RefSeq" id="WP_106212494.1">
    <property type="nucleotide sequence ID" value="NZ_PVTL01000005.1"/>
</dbReference>
<protein>
    <submittedName>
        <fullName evidence="2">Uncharacterized protein</fullName>
    </submittedName>
</protein>